<reference evidence="3" key="1">
    <citation type="submission" date="2016-06" db="UniProtKB">
        <authorList>
            <consortium name="WormBaseParasite"/>
        </authorList>
    </citation>
    <scope>IDENTIFICATION</scope>
</reference>
<accession>A0A183IN70</accession>
<proteinExistence type="predicted"/>
<dbReference type="AlphaFoldDB" id="A0A183IN70"/>
<dbReference type="Proteomes" id="UP000270296">
    <property type="component" value="Unassembled WGS sequence"/>
</dbReference>
<evidence type="ECO:0000313" key="3">
    <source>
        <dbReference type="WBParaSite" id="SBAD_0000527601-mRNA-1"/>
    </source>
</evidence>
<sequence>MSVNEYLISDLNANVSRDTTIRVSGSTFLVRDGKKAAVKAAVKHYSCDEMSENMMTLVPGAKPRRT</sequence>
<dbReference type="EMBL" id="UZAM01008731">
    <property type="protein sequence ID" value="VDP06172.1"/>
    <property type="molecule type" value="Genomic_DNA"/>
</dbReference>
<evidence type="ECO:0000313" key="2">
    <source>
        <dbReference type="Proteomes" id="UP000270296"/>
    </source>
</evidence>
<gene>
    <name evidence="1" type="ORF">SBAD_LOCUS5066</name>
</gene>
<name>A0A183IN70_9BILA</name>
<evidence type="ECO:0000313" key="1">
    <source>
        <dbReference type="EMBL" id="VDP06172.1"/>
    </source>
</evidence>
<keyword evidence="2" id="KW-1185">Reference proteome</keyword>
<reference evidence="1 2" key="2">
    <citation type="submission" date="2018-11" db="EMBL/GenBank/DDBJ databases">
        <authorList>
            <consortium name="Pathogen Informatics"/>
        </authorList>
    </citation>
    <scope>NUCLEOTIDE SEQUENCE [LARGE SCALE GENOMIC DNA]</scope>
</reference>
<dbReference type="WBParaSite" id="SBAD_0000527601-mRNA-1">
    <property type="protein sequence ID" value="SBAD_0000527601-mRNA-1"/>
    <property type="gene ID" value="SBAD_0000527601"/>
</dbReference>
<protein>
    <submittedName>
        <fullName evidence="3">BON domain-containing protein</fullName>
    </submittedName>
</protein>
<organism evidence="3">
    <name type="scientific">Soboliphyme baturini</name>
    <dbReference type="NCBI Taxonomy" id="241478"/>
    <lineage>
        <taxon>Eukaryota</taxon>
        <taxon>Metazoa</taxon>
        <taxon>Ecdysozoa</taxon>
        <taxon>Nematoda</taxon>
        <taxon>Enoplea</taxon>
        <taxon>Dorylaimia</taxon>
        <taxon>Dioctophymatida</taxon>
        <taxon>Dioctophymatoidea</taxon>
        <taxon>Soboliphymatidae</taxon>
        <taxon>Soboliphyme</taxon>
    </lineage>
</organism>